<reference evidence="1 2" key="1">
    <citation type="submission" date="2020-08" db="EMBL/GenBank/DDBJ databases">
        <title>Genomic Encyclopedia of Type Strains, Phase IV (KMG-IV): sequencing the most valuable type-strain genomes for metagenomic binning, comparative biology and taxonomic classification.</title>
        <authorList>
            <person name="Goeker M."/>
        </authorList>
    </citation>
    <scope>NUCLEOTIDE SEQUENCE [LARGE SCALE GENOMIC DNA]</scope>
    <source>
        <strain evidence="1 2">DSM 23958</strain>
    </source>
</reference>
<dbReference type="EMBL" id="JACHHO010000002">
    <property type="protein sequence ID" value="MBB5204487.1"/>
    <property type="molecule type" value="Genomic_DNA"/>
</dbReference>
<name>A0A840S095_9BURK</name>
<dbReference type="AlphaFoldDB" id="A0A840S095"/>
<protein>
    <submittedName>
        <fullName evidence="1">Type II secretory pathway pseudopilin PulG</fullName>
    </submittedName>
</protein>
<sequence>MIEVLAAMVIFSSSAVVLFSWVGQTAARLNQLKFEQSRLFAELDSLEYARGINPMREPTGTVQLGELNLSWTSEIINAPLNTTAESGGSGDHEVALYRVKLTSERLNIKSTQELFLVGWKRVRESKTGVPFDMR</sequence>
<evidence type="ECO:0000313" key="1">
    <source>
        <dbReference type="EMBL" id="MBB5204487.1"/>
    </source>
</evidence>
<gene>
    <name evidence="1" type="ORF">HNQ51_001801</name>
</gene>
<organism evidence="1 2">
    <name type="scientific">Inhella inkyongensis</name>
    <dbReference type="NCBI Taxonomy" id="392593"/>
    <lineage>
        <taxon>Bacteria</taxon>
        <taxon>Pseudomonadati</taxon>
        <taxon>Pseudomonadota</taxon>
        <taxon>Betaproteobacteria</taxon>
        <taxon>Burkholderiales</taxon>
        <taxon>Sphaerotilaceae</taxon>
        <taxon>Inhella</taxon>
    </lineage>
</organism>
<accession>A0A840S095</accession>
<comment type="caution">
    <text evidence="1">The sequence shown here is derived from an EMBL/GenBank/DDBJ whole genome shotgun (WGS) entry which is preliminary data.</text>
</comment>
<evidence type="ECO:0000313" key="2">
    <source>
        <dbReference type="Proteomes" id="UP000554837"/>
    </source>
</evidence>
<proteinExistence type="predicted"/>
<dbReference type="Proteomes" id="UP000554837">
    <property type="component" value="Unassembled WGS sequence"/>
</dbReference>
<keyword evidence="2" id="KW-1185">Reference proteome</keyword>